<reference evidence="2" key="1">
    <citation type="submission" date="2015-11" db="EMBL/GenBank/DDBJ databases">
        <title>Draft Genome Sequence of the Radioresistant Bacterium Deinococcus grandis, Isolated from Freshwater Fish in Japan.</title>
        <authorList>
            <person name="Satoh K."/>
            <person name="Onodera T."/>
            <person name="Omoso K."/>
            <person name="Takeda-Yano K."/>
            <person name="Katayama T."/>
            <person name="Oono Y."/>
            <person name="Narumi I."/>
        </authorList>
    </citation>
    <scope>NUCLEOTIDE SEQUENCE [LARGE SCALE GENOMIC DNA]</scope>
    <source>
        <strain evidence="2">ATCC 43672</strain>
    </source>
</reference>
<comment type="caution">
    <text evidence="1">The sequence shown here is derived from an EMBL/GenBank/DDBJ whole genome shotgun (WGS) entry which is preliminary data.</text>
</comment>
<accession>A0A100HMW0</accession>
<dbReference type="AlphaFoldDB" id="A0A100HMW0"/>
<organism evidence="1 2">
    <name type="scientific">Deinococcus grandis</name>
    <dbReference type="NCBI Taxonomy" id="57498"/>
    <lineage>
        <taxon>Bacteria</taxon>
        <taxon>Thermotogati</taxon>
        <taxon>Deinococcota</taxon>
        <taxon>Deinococci</taxon>
        <taxon>Deinococcales</taxon>
        <taxon>Deinococcaceae</taxon>
        <taxon>Deinococcus</taxon>
    </lineage>
</organism>
<protein>
    <submittedName>
        <fullName evidence="1">Uncharacterized protein</fullName>
    </submittedName>
</protein>
<gene>
    <name evidence="1" type="ORF">DEIGR_320032</name>
</gene>
<name>A0A100HMW0_9DEIO</name>
<evidence type="ECO:0000313" key="1">
    <source>
        <dbReference type="EMBL" id="GAQ23618.1"/>
    </source>
</evidence>
<proteinExistence type="predicted"/>
<dbReference type="EMBL" id="BCMS01000004">
    <property type="protein sequence ID" value="GAQ23618.1"/>
    <property type="molecule type" value="Genomic_DNA"/>
</dbReference>
<dbReference type="Proteomes" id="UP000056209">
    <property type="component" value="Unassembled WGS sequence"/>
</dbReference>
<sequence length="126" mass="14129">MYRIRCQAVTSFAFRKETERAQQLPSTFRFTYAHTSSIGFNSGAYGGKNTKDRRFTVPEMVYGESASAGRVVPQRGAEFLALPGCGPINRRRQHTVCCRRPAPRLRGAQGAHKIRQQFLGLLVPRA</sequence>
<evidence type="ECO:0000313" key="2">
    <source>
        <dbReference type="Proteomes" id="UP000056209"/>
    </source>
</evidence>
<keyword evidence="2" id="KW-1185">Reference proteome</keyword>